<dbReference type="EMBL" id="BOPF01000005">
    <property type="protein sequence ID" value="GIJ44960.1"/>
    <property type="molecule type" value="Genomic_DNA"/>
</dbReference>
<reference evidence="2" key="1">
    <citation type="submission" date="2021-01" db="EMBL/GenBank/DDBJ databases">
        <title>Whole genome shotgun sequence of Virgisporangium aliadipatigenens NBRC 105644.</title>
        <authorList>
            <person name="Komaki H."/>
            <person name="Tamura T."/>
        </authorList>
    </citation>
    <scope>NUCLEOTIDE SEQUENCE</scope>
    <source>
        <strain evidence="2">NBRC 105644</strain>
    </source>
</reference>
<evidence type="ECO:0000256" key="1">
    <source>
        <dbReference type="SAM" id="SignalP"/>
    </source>
</evidence>
<keyword evidence="3" id="KW-1185">Reference proteome</keyword>
<organism evidence="2 3">
    <name type="scientific">Virgisporangium aliadipatigenens</name>
    <dbReference type="NCBI Taxonomy" id="741659"/>
    <lineage>
        <taxon>Bacteria</taxon>
        <taxon>Bacillati</taxon>
        <taxon>Actinomycetota</taxon>
        <taxon>Actinomycetes</taxon>
        <taxon>Micromonosporales</taxon>
        <taxon>Micromonosporaceae</taxon>
        <taxon>Virgisporangium</taxon>
    </lineage>
</organism>
<proteinExistence type="predicted"/>
<gene>
    <name evidence="2" type="ORF">Val02_18460</name>
</gene>
<feature type="signal peptide" evidence="1">
    <location>
        <begin position="1"/>
        <end position="26"/>
    </location>
</feature>
<dbReference type="AlphaFoldDB" id="A0A8J3YJ57"/>
<comment type="caution">
    <text evidence="2">The sequence shown here is derived from an EMBL/GenBank/DDBJ whole genome shotgun (WGS) entry which is preliminary data.</text>
</comment>
<feature type="chain" id="PRO_5035275613" evidence="1">
    <location>
        <begin position="27"/>
        <end position="141"/>
    </location>
</feature>
<name>A0A8J3YJ57_9ACTN</name>
<accession>A0A8J3YJ57</accession>
<sequence>MFRRMFVALALVLGIAATALATPATAATAETQAPVATRVDLLRQGGIIGIPVKWHVTDADTSPEAVRLLNAVATPEFLALKPIYGPENPCCDFFTYTLRVTYSDGRVKRVFTSDLAEDVPPLLTAVIRLTQKIGVEDGVSK</sequence>
<dbReference type="RefSeq" id="WP_203898512.1">
    <property type="nucleotide sequence ID" value="NZ_BOPF01000005.1"/>
</dbReference>
<evidence type="ECO:0000313" key="3">
    <source>
        <dbReference type="Proteomes" id="UP000619260"/>
    </source>
</evidence>
<dbReference type="Proteomes" id="UP000619260">
    <property type="component" value="Unassembled WGS sequence"/>
</dbReference>
<evidence type="ECO:0000313" key="2">
    <source>
        <dbReference type="EMBL" id="GIJ44960.1"/>
    </source>
</evidence>
<keyword evidence="1" id="KW-0732">Signal</keyword>
<protein>
    <submittedName>
        <fullName evidence="2">Uncharacterized protein</fullName>
    </submittedName>
</protein>